<dbReference type="PANTHER" id="PTHR37222">
    <property type="entry name" value="OS02G0718000 PROTEIN"/>
    <property type="match status" value="1"/>
</dbReference>
<protein>
    <submittedName>
        <fullName evidence="2">Uncharacterized protein</fullName>
    </submittedName>
</protein>
<dbReference type="EMBL" id="GL377585">
    <property type="protein sequence ID" value="EFJ26040.1"/>
    <property type="molecule type" value="Genomic_DNA"/>
</dbReference>
<keyword evidence="1" id="KW-1133">Transmembrane helix</keyword>
<name>D8RPH8_SELML</name>
<keyword evidence="1" id="KW-0472">Membrane</keyword>
<evidence type="ECO:0000313" key="2">
    <source>
        <dbReference type="EMBL" id="EFJ26040.1"/>
    </source>
</evidence>
<keyword evidence="3" id="KW-1185">Reference proteome</keyword>
<feature type="transmembrane region" description="Helical" evidence="1">
    <location>
        <begin position="324"/>
        <end position="345"/>
    </location>
</feature>
<reference evidence="2 3" key="1">
    <citation type="journal article" date="2011" name="Science">
        <title>The Selaginella genome identifies genetic changes associated with the evolution of vascular plants.</title>
        <authorList>
            <person name="Banks J.A."/>
            <person name="Nishiyama T."/>
            <person name="Hasebe M."/>
            <person name="Bowman J.L."/>
            <person name="Gribskov M."/>
            <person name="dePamphilis C."/>
            <person name="Albert V.A."/>
            <person name="Aono N."/>
            <person name="Aoyama T."/>
            <person name="Ambrose B.A."/>
            <person name="Ashton N.W."/>
            <person name="Axtell M.J."/>
            <person name="Barker E."/>
            <person name="Barker M.S."/>
            <person name="Bennetzen J.L."/>
            <person name="Bonawitz N.D."/>
            <person name="Chapple C."/>
            <person name="Cheng C."/>
            <person name="Correa L.G."/>
            <person name="Dacre M."/>
            <person name="DeBarry J."/>
            <person name="Dreyer I."/>
            <person name="Elias M."/>
            <person name="Engstrom E.M."/>
            <person name="Estelle M."/>
            <person name="Feng L."/>
            <person name="Finet C."/>
            <person name="Floyd S.K."/>
            <person name="Frommer W.B."/>
            <person name="Fujita T."/>
            <person name="Gramzow L."/>
            <person name="Gutensohn M."/>
            <person name="Harholt J."/>
            <person name="Hattori M."/>
            <person name="Heyl A."/>
            <person name="Hirai T."/>
            <person name="Hiwatashi Y."/>
            <person name="Ishikawa M."/>
            <person name="Iwata M."/>
            <person name="Karol K.G."/>
            <person name="Koehler B."/>
            <person name="Kolukisaoglu U."/>
            <person name="Kubo M."/>
            <person name="Kurata T."/>
            <person name="Lalonde S."/>
            <person name="Li K."/>
            <person name="Li Y."/>
            <person name="Litt A."/>
            <person name="Lyons E."/>
            <person name="Manning G."/>
            <person name="Maruyama T."/>
            <person name="Michael T.P."/>
            <person name="Mikami K."/>
            <person name="Miyazaki S."/>
            <person name="Morinaga S."/>
            <person name="Murata T."/>
            <person name="Mueller-Roeber B."/>
            <person name="Nelson D.R."/>
            <person name="Obara M."/>
            <person name="Oguri Y."/>
            <person name="Olmstead R.G."/>
            <person name="Onodera N."/>
            <person name="Petersen B.L."/>
            <person name="Pils B."/>
            <person name="Prigge M."/>
            <person name="Rensing S.A."/>
            <person name="Riano-Pachon D.M."/>
            <person name="Roberts A.W."/>
            <person name="Sato Y."/>
            <person name="Scheller H.V."/>
            <person name="Schulz B."/>
            <person name="Schulz C."/>
            <person name="Shakirov E.V."/>
            <person name="Shibagaki N."/>
            <person name="Shinohara N."/>
            <person name="Shippen D.E."/>
            <person name="Soerensen I."/>
            <person name="Sotooka R."/>
            <person name="Sugimoto N."/>
            <person name="Sugita M."/>
            <person name="Sumikawa N."/>
            <person name="Tanurdzic M."/>
            <person name="Theissen G."/>
            <person name="Ulvskov P."/>
            <person name="Wakazuki S."/>
            <person name="Weng J.K."/>
            <person name="Willats W.W."/>
            <person name="Wipf D."/>
            <person name="Wolf P.G."/>
            <person name="Yang L."/>
            <person name="Zimmer A.D."/>
            <person name="Zhu Q."/>
            <person name="Mitros T."/>
            <person name="Hellsten U."/>
            <person name="Loque D."/>
            <person name="Otillar R."/>
            <person name="Salamov A."/>
            <person name="Schmutz J."/>
            <person name="Shapiro H."/>
            <person name="Lindquist E."/>
            <person name="Lucas S."/>
            <person name="Rokhsar D."/>
            <person name="Grigoriev I.V."/>
        </authorList>
    </citation>
    <scope>NUCLEOTIDE SEQUENCE [LARGE SCALE GENOMIC DNA]</scope>
</reference>
<keyword evidence="1" id="KW-0812">Transmembrane</keyword>
<dbReference type="eggNOG" id="ENOG502RIUS">
    <property type="taxonomic scope" value="Eukaryota"/>
</dbReference>
<evidence type="ECO:0000313" key="3">
    <source>
        <dbReference type="Proteomes" id="UP000001514"/>
    </source>
</evidence>
<dbReference type="Proteomes" id="UP000001514">
    <property type="component" value="Unassembled WGS sequence"/>
</dbReference>
<dbReference type="PANTHER" id="PTHR37222:SF1">
    <property type="entry name" value="OS02G0718000 PROTEIN"/>
    <property type="match status" value="1"/>
</dbReference>
<organism evidence="3">
    <name type="scientific">Selaginella moellendorffii</name>
    <name type="common">Spikemoss</name>
    <dbReference type="NCBI Taxonomy" id="88036"/>
    <lineage>
        <taxon>Eukaryota</taxon>
        <taxon>Viridiplantae</taxon>
        <taxon>Streptophyta</taxon>
        <taxon>Embryophyta</taxon>
        <taxon>Tracheophyta</taxon>
        <taxon>Lycopodiopsida</taxon>
        <taxon>Selaginellales</taxon>
        <taxon>Selaginellaceae</taxon>
        <taxon>Selaginella</taxon>
    </lineage>
</organism>
<gene>
    <name evidence="2" type="ORF">SELMODRAFT_413449</name>
</gene>
<dbReference type="InParanoid" id="D8RPH8"/>
<accession>D8RPH8</accession>
<sequence length="1121" mass="125235">MVPWSGAGARLFAKAPRQQPIKVDEFQHEEITGPTVERDLSATANELRESIDSMLQSNVKLKRALIAVGLAQLIAGWWVIASDYSAETLCLCLTALSAGLSLHLALHLHTTMKHVPFFQKVEERSRMRIMTLSMQTIKAVALMMSRSNVITRCTAIGLLGACLYEAVQPKKGLRIEAMIRGGARRLAAALIRHESGCARKISTPILANARCFDPNFSPWRRLAPIGGSLRPFSAGSGVGKGEERSIEAEEIFLVQEKLNMPPGEGEEEELTPAAAREAADADEFKGRYELMQAMSSKLQHSIVAMGALQLLSGWWIVATKYEAHTLYFFFTGLSATLSFQIAYLLHGALKPPAKLADSKVLTLPLVSVRSMANFLARTHLIMSFTTSIDPDVSRRPCSVDWRKALEVPQEISAILDKFRERELLLAKCVTKGSVGIPFFNQMPCMLFHRLTSFDYSNAQNLSLQVAKARDGGGRLVICAGSTGCGKTKSLYTFFSKQERGLLFTTSTVGSGGSSDLEFLMNEVLPKHLEQKNYYQNSVVVKFFTLLLLVVRMSILSLCRDFDLEKWLIFQGGCKGLYHPDANLADDTDVFRIFLAAVCRKADTLAPENFVKEIPALQKVLDDLCMPFEDRLPTIAIDEAHKLVSAFEDDFFVSRRPFYRDVVNFLLEPTLAQTKHVVVVSGTGYTLRYEGGNPTRPPVCGDFGCWKSGREMIEFTEQAVELTEEDRSGIQEIYPRFKGRFRPFVQVVETALNRVWSIKEAAFFVERLLTTEGGAPQGYYRKLAELSQRTALIGFMKRAVISYFCLGRGIKIHDTQSESHRVEEIVDAGFGRLVAGESGGHYVAVDEFLVLRAAANFFRDVTQGKTSLSLKDELLSRIGPDMEPCTSHQGFLYQNFGPFAFQRMWKQHGGVMQNMPLFSKILGADGCPEPLKAVAALKSEILEGQSAVCASCEGYSLREFLLERSKPAEERRCTTFVCPELLGPNAAFRIGFEREGGEAEAPSVQFDGFDQYSYWMHQLSQAELEEAISRSGIREEQREEFELCEKVQLCFLYLYPCSYPEHYVFKARGDAVQVVCFIHADNAQFIFNSAELELLDLIGRDDSVEEVDDNCGDTSSEEYPFF</sequence>
<dbReference type="AlphaFoldDB" id="D8RPH8"/>
<dbReference type="KEGG" id="smo:SELMODRAFT_413449"/>
<evidence type="ECO:0000256" key="1">
    <source>
        <dbReference type="SAM" id="Phobius"/>
    </source>
</evidence>
<dbReference type="Gramene" id="EFJ26040">
    <property type="protein sequence ID" value="EFJ26040"/>
    <property type="gene ID" value="SELMODRAFT_413449"/>
</dbReference>
<dbReference type="HOGENOM" id="CLU_280387_0_0_1"/>
<proteinExistence type="predicted"/>
<feature type="transmembrane region" description="Helical" evidence="1">
    <location>
        <begin position="301"/>
        <end position="318"/>
    </location>
</feature>